<accession>A0A0W1AH84</accession>
<sequence length="186" mass="21034">MLQRVLMVSLFFCSFLVSAEDTVLKLYRPFGDVVEQIAPVITKKLSGACFTQSKLIVREDAWRCQAHGVIYDPCFVKAGSKKMEALCPQSPWQSDSVLIEVSAPLNNQYHTPLDMSRTLPWAIELTNGEHCQAIDTPEVFDSMPIRYLCDNEHALVGYLQRCKTAWSMLEKTPQGVVTVELSKAWF</sequence>
<dbReference type="PATRIC" id="fig|45076.6.peg.1024"/>
<comment type="caution">
    <text evidence="2">The sequence shown here is derived from an EMBL/GenBank/DDBJ whole genome shotgun (WGS) entry which is preliminary data.</text>
</comment>
<protein>
    <submittedName>
        <fullName evidence="2">Uncharacterized protein</fullName>
    </submittedName>
</protein>
<name>A0A0W1AH84_9GAMM</name>
<dbReference type="OrthoDB" id="5641192at2"/>
<feature type="signal peptide" evidence="1">
    <location>
        <begin position="1"/>
        <end position="19"/>
    </location>
</feature>
<organism evidence="2 3">
    <name type="scientific">Legionella worsleiensis</name>
    <dbReference type="NCBI Taxonomy" id="45076"/>
    <lineage>
        <taxon>Bacteria</taxon>
        <taxon>Pseudomonadati</taxon>
        <taxon>Pseudomonadota</taxon>
        <taxon>Gammaproteobacteria</taxon>
        <taxon>Legionellales</taxon>
        <taxon>Legionellaceae</taxon>
        <taxon>Legionella</taxon>
    </lineage>
</organism>
<dbReference type="EMBL" id="LNZC01000009">
    <property type="protein sequence ID" value="KTD80699.1"/>
    <property type="molecule type" value="Genomic_DNA"/>
</dbReference>
<evidence type="ECO:0000256" key="1">
    <source>
        <dbReference type="SAM" id="SignalP"/>
    </source>
</evidence>
<dbReference type="AlphaFoldDB" id="A0A0W1AH84"/>
<keyword evidence="3" id="KW-1185">Reference proteome</keyword>
<evidence type="ECO:0000313" key="3">
    <source>
        <dbReference type="Proteomes" id="UP000054662"/>
    </source>
</evidence>
<feature type="chain" id="PRO_5006919798" evidence="1">
    <location>
        <begin position="20"/>
        <end position="186"/>
    </location>
</feature>
<reference evidence="2 3" key="1">
    <citation type="submission" date="2015-11" db="EMBL/GenBank/DDBJ databases">
        <title>Genomic analysis of 38 Legionella species identifies large and diverse effector repertoires.</title>
        <authorList>
            <person name="Burstein D."/>
            <person name="Amaro F."/>
            <person name="Zusman T."/>
            <person name="Lifshitz Z."/>
            <person name="Cohen O."/>
            <person name="Gilbert J.A."/>
            <person name="Pupko T."/>
            <person name="Shuman H.A."/>
            <person name="Segal G."/>
        </authorList>
    </citation>
    <scope>NUCLEOTIDE SEQUENCE [LARGE SCALE GENOMIC DNA]</scope>
    <source>
        <strain evidence="2 3">ATCC 49508</strain>
    </source>
</reference>
<keyword evidence="1" id="KW-0732">Signal</keyword>
<dbReference type="Proteomes" id="UP000054662">
    <property type="component" value="Unassembled WGS sequence"/>
</dbReference>
<proteinExistence type="predicted"/>
<evidence type="ECO:0000313" key="2">
    <source>
        <dbReference type="EMBL" id="KTD80699.1"/>
    </source>
</evidence>
<dbReference type="RefSeq" id="WP_058492765.1">
    <property type="nucleotide sequence ID" value="NZ_CBCRUR010000007.1"/>
</dbReference>
<gene>
    <name evidence="2" type="ORF">Lwor_0942</name>
</gene>